<dbReference type="InterPro" id="IPR000700">
    <property type="entry name" value="PAS-assoc_C"/>
</dbReference>
<protein>
    <submittedName>
        <fullName evidence="5">EAL domain-containing protein</fullName>
    </submittedName>
</protein>
<dbReference type="SMART" id="SM00086">
    <property type="entry name" value="PAC"/>
    <property type="match status" value="2"/>
</dbReference>
<dbReference type="Gene3D" id="3.20.20.450">
    <property type="entry name" value="EAL domain"/>
    <property type="match status" value="1"/>
</dbReference>
<dbReference type="RefSeq" id="WP_378164171.1">
    <property type="nucleotide sequence ID" value="NZ_JBHSBU010000001.1"/>
</dbReference>
<keyword evidence="6" id="KW-1185">Reference proteome</keyword>
<dbReference type="CDD" id="cd01949">
    <property type="entry name" value="GGDEF"/>
    <property type="match status" value="1"/>
</dbReference>
<dbReference type="CDD" id="cd00130">
    <property type="entry name" value="PAS"/>
    <property type="match status" value="1"/>
</dbReference>
<organism evidence="5 6">
    <name type="scientific">Chitinimonas lacunae</name>
    <dbReference type="NCBI Taxonomy" id="1963018"/>
    <lineage>
        <taxon>Bacteria</taxon>
        <taxon>Pseudomonadati</taxon>
        <taxon>Pseudomonadota</taxon>
        <taxon>Betaproteobacteria</taxon>
        <taxon>Neisseriales</taxon>
        <taxon>Chitinibacteraceae</taxon>
        <taxon>Chitinimonas</taxon>
    </lineage>
</organism>
<dbReference type="SUPFAM" id="SSF55781">
    <property type="entry name" value="GAF domain-like"/>
    <property type="match status" value="1"/>
</dbReference>
<feature type="domain" description="EAL" evidence="3">
    <location>
        <begin position="612"/>
        <end position="864"/>
    </location>
</feature>
<dbReference type="SMART" id="SM00052">
    <property type="entry name" value="EAL"/>
    <property type="match status" value="1"/>
</dbReference>
<evidence type="ECO:0000259" key="4">
    <source>
        <dbReference type="PROSITE" id="PS50887"/>
    </source>
</evidence>
<dbReference type="PROSITE" id="PS50883">
    <property type="entry name" value="EAL"/>
    <property type="match status" value="1"/>
</dbReference>
<dbReference type="Gene3D" id="3.30.450.40">
    <property type="match status" value="1"/>
</dbReference>
<evidence type="ECO:0000259" key="3">
    <source>
        <dbReference type="PROSITE" id="PS50883"/>
    </source>
</evidence>
<dbReference type="Pfam" id="PF00990">
    <property type="entry name" value="GGDEF"/>
    <property type="match status" value="1"/>
</dbReference>
<dbReference type="Pfam" id="PF00989">
    <property type="entry name" value="PAS"/>
    <property type="match status" value="1"/>
</dbReference>
<dbReference type="InterPro" id="IPR029787">
    <property type="entry name" value="Nucleotide_cyclase"/>
</dbReference>
<dbReference type="PROSITE" id="PS50113">
    <property type="entry name" value="PAC"/>
    <property type="match status" value="2"/>
</dbReference>
<gene>
    <name evidence="5" type="ORF">ACFOW7_11205</name>
</gene>
<dbReference type="PANTHER" id="PTHR44757">
    <property type="entry name" value="DIGUANYLATE CYCLASE DGCP"/>
    <property type="match status" value="1"/>
</dbReference>
<dbReference type="InterPro" id="IPR001610">
    <property type="entry name" value="PAC"/>
</dbReference>
<feature type="domain" description="PAS" evidence="1">
    <location>
        <begin position="308"/>
        <end position="381"/>
    </location>
</feature>
<sequence>MTARRNHDVLLQQQLASTRDYLEALDAASTLLIDPGHDPLARVLEALARACKATVAALYRNRPNELKARRVALWHHPDTPMPSEVVAELSQIDYGHYRPLRDTLVAGLMLIRRISELLPTAQILLSRFSAQHVLCVPLLDGGELIGFIAMLMPESPRQRTPLDARLLSTLANYLSLSLAKQETVSRLRANETRLKALVGATEDMVFELDGDGLLVNVWSHHSALPSTDLTGLPLEKAFPQDMAWCFRQALDRVVKSGRSEQVEFIVPKLDGSIYFIGRLEPVPSEDGSRRHVVALVRDATELMREEAQRRAMEETLNLLEEAVVDLSPDGRLLNATPAWTKLCGLARSQLGSELGRSLFDRVHEEEKIEVAASLARVAADGQPSSLRFRLLREDSDPLWLEARLIAHRGIDGQVASLRGVLHDVTEMHLNERHIRKLALYDGLTGLPNRMLLDDLLHQAISRARRNNTKVGLGFIDLDHFKQINDAFGHHAGDKTLVIIAKQLKSVLREEDVLARWGGDEFVVLLPDLPDQSALVSIAERLREIARQGVLLDGIETRPTISIGIAVFPDNAENGDELMSAADSTMYHAKSAGRNNVQFYSDIMHLKTLGREHMAIQTRLNNVVLDNELQVFYQPLVHARTGEVSSVEALVRWHDDKTGWVSPQVFIPMAERLGLIQELSEQVMVQALTKLKGWRQRGLSQRLAINVSRNQLFSPKLIHNLLGLLRQFELRPDDIVIEITESLALTDYSRQSRHLKEFHNAGFKIAIDDFGTGYSSLSQLHDMPIDILKVDISFTARLNTEAGRRIMHAIVQMGQALGLEVVVEGVETLESARFLQGLGVEKMQGFYFSDAVPAGVCELMMQLGMQAKI</sequence>
<dbReference type="Proteomes" id="UP001595791">
    <property type="component" value="Unassembled WGS sequence"/>
</dbReference>
<dbReference type="Pfam" id="PF01590">
    <property type="entry name" value="GAF"/>
    <property type="match status" value="1"/>
</dbReference>
<proteinExistence type="predicted"/>
<dbReference type="NCBIfam" id="TIGR00229">
    <property type="entry name" value="sensory_box"/>
    <property type="match status" value="1"/>
</dbReference>
<dbReference type="PROSITE" id="PS50887">
    <property type="entry name" value="GGDEF"/>
    <property type="match status" value="1"/>
</dbReference>
<evidence type="ECO:0000313" key="6">
    <source>
        <dbReference type="Proteomes" id="UP001595791"/>
    </source>
</evidence>
<feature type="domain" description="GGDEF" evidence="4">
    <location>
        <begin position="468"/>
        <end position="601"/>
    </location>
</feature>
<dbReference type="InterPro" id="IPR052155">
    <property type="entry name" value="Biofilm_reg_signaling"/>
</dbReference>
<dbReference type="SMART" id="SM00267">
    <property type="entry name" value="GGDEF"/>
    <property type="match status" value="1"/>
</dbReference>
<dbReference type="Pfam" id="PF13426">
    <property type="entry name" value="PAS_9"/>
    <property type="match status" value="1"/>
</dbReference>
<evidence type="ECO:0000313" key="5">
    <source>
        <dbReference type="EMBL" id="MFC4159912.1"/>
    </source>
</evidence>
<evidence type="ECO:0000259" key="1">
    <source>
        <dbReference type="PROSITE" id="PS50112"/>
    </source>
</evidence>
<dbReference type="InterPro" id="IPR029016">
    <property type="entry name" value="GAF-like_dom_sf"/>
</dbReference>
<feature type="domain" description="PAC" evidence="2">
    <location>
        <begin position="384"/>
        <end position="436"/>
    </location>
</feature>
<dbReference type="InterPro" id="IPR000014">
    <property type="entry name" value="PAS"/>
</dbReference>
<dbReference type="InterPro" id="IPR043128">
    <property type="entry name" value="Rev_trsase/Diguanyl_cyclase"/>
</dbReference>
<comment type="caution">
    <text evidence="5">The sequence shown here is derived from an EMBL/GenBank/DDBJ whole genome shotgun (WGS) entry which is preliminary data.</text>
</comment>
<name>A0ABV8MQH4_9NEIS</name>
<dbReference type="InterPro" id="IPR035919">
    <property type="entry name" value="EAL_sf"/>
</dbReference>
<dbReference type="SMART" id="SM00065">
    <property type="entry name" value="GAF"/>
    <property type="match status" value="1"/>
</dbReference>
<dbReference type="NCBIfam" id="TIGR00254">
    <property type="entry name" value="GGDEF"/>
    <property type="match status" value="1"/>
</dbReference>
<evidence type="ECO:0000259" key="2">
    <source>
        <dbReference type="PROSITE" id="PS50113"/>
    </source>
</evidence>
<dbReference type="InterPro" id="IPR013767">
    <property type="entry name" value="PAS_fold"/>
</dbReference>
<dbReference type="EMBL" id="JBHSBU010000001">
    <property type="protein sequence ID" value="MFC4159912.1"/>
    <property type="molecule type" value="Genomic_DNA"/>
</dbReference>
<reference evidence="6" key="1">
    <citation type="journal article" date="2019" name="Int. J. Syst. Evol. Microbiol.">
        <title>The Global Catalogue of Microorganisms (GCM) 10K type strain sequencing project: providing services to taxonomists for standard genome sequencing and annotation.</title>
        <authorList>
            <consortium name="The Broad Institute Genomics Platform"/>
            <consortium name="The Broad Institute Genome Sequencing Center for Infectious Disease"/>
            <person name="Wu L."/>
            <person name="Ma J."/>
        </authorList>
    </citation>
    <scope>NUCLEOTIDE SEQUENCE [LARGE SCALE GENOMIC DNA]</scope>
    <source>
        <strain evidence="6">LMG 29894</strain>
    </source>
</reference>
<dbReference type="PANTHER" id="PTHR44757:SF2">
    <property type="entry name" value="BIOFILM ARCHITECTURE MAINTENANCE PROTEIN MBAA"/>
    <property type="match status" value="1"/>
</dbReference>
<dbReference type="SUPFAM" id="SSF141868">
    <property type="entry name" value="EAL domain-like"/>
    <property type="match status" value="1"/>
</dbReference>
<dbReference type="Pfam" id="PF00563">
    <property type="entry name" value="EAL"/>
    <property type="match status" value="1"/>
</dbReference>
<dbReference type="InterPro" id="IPR003018">
    <property type="entry name" value="GAF"/>
</dbReference>
<dbReference type="SUPFAM" id="SSF55785">
    <property type="entry name" value="PYP-like sensor domain (PAS domain)"/>
    <property type="match status" value="2"/>
</dbReference>
<dbReference type="Gene3D" id="3.30.70.270">
    <property type="match status" value="1"/>
</dbReference>
<accession>A0ABV8MQH4</accession>
<dbReference type="InterPro" id="IPR000160">
    <property type="entry name" value="GGDEF_dom"/>
</dbReference>
<dbReference type="PROSITE" id="PS50112">
    <property type="entry name" value="PAS"/>
    <property type="match status" value="1"/>
</dbReference>
<dbReference type="Gene3D" id="3.30.450.20">
    <property type="entry name" value="PAS domain"/>
    <property type="match status" value="2"/>
</dbReference>
<feature type="domain" description="PAC" evidence="2">
    <location>
        <begin position="260"/>
        <end position="311"/>
    </location>
</feature>
<dbReference type="CDD" id="cd01948">
    <property type="entry name" value="EAL"/>
    <property type="match status" value="1"/>
</dbReference>
<dbReference type="InterPro" id="IPR001633">
    <property type="entry name" value="EAL_dom"/>
</dbReference>
<dbReference type="InterPro" id="IPR035965">
    <property type="entry name" value="PAS-like_dom_sf"/>
</dbReference>
<dbReference type="SUPFAM" id="SSF55073">
    <property type="entry name" value="Nucleotide cyclase"/>
    <property type="match status" value="1"/>
</dbReference>